<dbReference type="AlphaFoldDB" id="A0A2H9TKH3"/>
<reference evidence="8 9" key="1">
    <citation type="submission" date="2016-10" db="EMBL/GenBank/DDBJ databases">
        <title>The genome of Paramicrosporidium saccamoebae is the missing link in understanding Cryptomycota and Microsporidia evolution.</title>
        <authorList>
            <person name="Quandt C.A."/>
            <person name="Beaudet D."/>
            <person name="Corsaro D."/>
            <person name="Michel R."/>
            <person name="Corradi N."/>
            <person name="James T."/>
        </authorList>
    </citation>
    <scope>NUCLEOTIDE SEQUENCE [LARGE SCALE GENOMIC DNA]</scope>
    <source>
        <strain evidence="8 9">KSL3</strain>
    </source>
</reference>
<evidence type="ECO:0000256" key="2">
    <source>
        <dbReference type="ARBA" id="ARBA00022448"/>
    </source>
</evidence>
<evidence type="ECO:0000256" key="3">
    <source>
        <dbReference type="ARBA" id="ARBA00022547"/>
    </source>
</evidence>
<organism evidence="8 9">
    <name type="scientific">Paramicrosporidium saccamoebae</name>
    <dbReference type="NCBI Taxonomy" id="1246581"/>
    <lineage>
        <taxon>Eukaryota</taxon>
        <taxon>Fungi</taxon>
        <taxon>Fungi incertae sedis</taxon>
        <taxon>Cryptomycota</taxon>
        <taxon>Cryptomycota incertae sedis</taxon>
        <taxon>Paramicrosporidium</taxon>
    </lineage>
</organism>
<dbReference type="GO" id="GO:0015986">
    <property type="term" value="P:proton motive force-driven ATP synthesis"/>
    <property type="evidence" value="ECO:0007669"/>
    <property type="project" value="InterPro"/>
</dbReference>
<evidence type="ECO:0000313" key="9">
    <source>
        <dbReference type="Proteomes" id="UP000240830"/>
    </source>
</evidence>
<dbReference type="Proteomes" id="UP000240830">
    <property type="component" value="Unassembled WGS sequence"/>
</dbReference>
<dbReference type="SUPFAM" id="SSF161060">
    <property type="entry name" value="ATP synthase B chain-like"/>
    <property type="match status" value="1"/>
</dbReference>
<keyword evidence="3" id="KW-0138">CF(0)</keyword>
<dbReference type="STRING" id="1246581.A0A2H9TKH3"/>
<keyword evidence="2" id="KW-0813">Transport</keyword>
<proteinExistence type="predicted"/>
<keyword evidence="6" id="KW-0496">Mitochondrion</keyword>
<keyword evidence="7" id="KW-0472">Membrane</keyword>
<dbReference type="GO" id="GO:0015078">
    <property type="term" value="F:proton transmembrane transporter activity"/>
    <property type="evidence" value="ECO:0007669"/>
    <property type="project" value="InterPro"/>
</dbReference>
<dbReference type="GO" id="GO:0045259">
    <property type="term" value="C:proton-transporting ATP synthase complex"/>
    <property type="evidence" value="ECO:0007669"/>
    <property type="project" value="UniProtKB-KW"/>
</dbReference>
<keyword evidence="5" id="KW-0406">Ion transport</keyword>
<sequence length="119" mass="13270">MSSSRTAKMDTINLEITELETLRDLPAIAVGLFETKRENVVLEAELAELLERNKLLGEVKVKLDDAVRKAGEKKIAERRALVDSIMAGVMTELKESKLQGRILKQALADLERVPVQSQL</sequence>
<evidence type="ECO:0000256" key="4">
    <source>
        <dbReference type="ARBA" id="ARBA00022781"/>
    </source>
</evidence>
<evidence type="ECO:0000313" key="8">
    <source>
        <dbReference type="EMBL" id="PJF18236.1"/>
    </source>
</evidence>
<dbReference type="GO" id="GO:0031966">
    <property type="term" value="C:mitochondrial membrane"/>
    <property type="evidence" value="ECO:0007669"/>
    <property type="project" value="UniProtKB-SubCell"/>
</dbReference>
<evidence type="ECO:0000256" key="1">
    <source>
        <dbReference type="ARBA" id="ARBA00004325"/>
    </source>
</evidence>
<keyword evidence="9" id="KW-1185">Reference proteome</keyword>
<dbReference type="Gene3D" id="1.20.5.2210">
    <property type="match status" value="1"/>
</dbReference>
<accession>A0A2H9TKH3</accession>
<dbReference type="EMBL" id="MTSL01000134">
    <property type="protein sequence ID" value="PJF18236.1"/>
    <property type="molecule type" value="Genomic_DNA"/>
</dbReference>
<comment type="caution">
    <text evidence="8">The sequence shown here is derived from an EMBL/GenBank/DDBJ whole genome shotgun (WGS) entry which is preliminary data.</text>
</comment>
<comment type="subcellular location">
    <subcellularLocation>
        <location evidence="1">Mitochondrion membrane</location>
    </subcellularLocation>
</comment>
<evidence type="ECO:0000256" key="5">
    <source>
        <dbReference type="ARBA" id="ARBA00023065"/>
    </source>
</evidence>
<evidence type="ECO:0000256" key="7">
    <source>
        <dbReference type="ARBA" id="ARBA00023136"/>
    </source>
</evidence>
<dbReference type="InterPro" id="IPR008688">
    <property type="entry name" value="ATP_synth_Bsub_B/MI25"/>
</dbReference>
<protein>
    <submittedName>
        <fullName evidence="8">Uncharacterized protein</fullName>
    </submittedName>
</protein>
<dbReference type="OrthoDB" id="67388at2759"/>
<evidence type="ECO:0000256" key="6">
    <source>
        <dbReference type="ARBA" id="ARBA00023128"/>
    </source>
</evidence>
<gene>
    <name evidence="8" type="ORF">PSACC_01936</name>
</gene>
<name>A0A2H9TKH3_9FUNG</name>
<dbReference type="Pfam" id="PF05405">
    <property type="entry name" value="Mt_ATP-synt_B"/>
    <property type="match status" value="1"/>
</dbReference>
<keyword evidence="4" id="KW-0375">Hydrogen ion transport</keyword>